<name>Q9KBB9_HALH5</name>
<dbReference type="RefSeq" id="WP_010898167.1">
    <property type="nucleotide sequence ID" value="NC_002570.2"/>
</dbReference>
<feature type="transmembrane region" description="Helical" evidence="1">
    <location>
        <begin position="59"/>
        <end position="80"/>
    </location>
</feature>
<dbReference type="KEGG" id="bha:BH2009"/>
<keyword evidence="1" id="KW-1133">Transmembrane helix</keyword>
<feature type="transmembrane region" description="Helical" evidence="1">
    <location>
        <begin position="459"/>
        <end position="481"/>
    </location>
</feature>
<dbReference type="InterPro" id="IPR002823">
    <property type="entry name" value="DUF112_TM"/>
</dbReference>
<feature type="transmembrane region" description="Helical" evidence="1">
    <location>
        <begin position="150"/>
        <end position="177"/>
    </location>
</feature>
<dbReference type="Pfam" id="PF01970">
    <property type="entry name" value="TctA"/>
    <property type="match status" value="1"/>
</dbReference>
<gene>
    <name evidence="3" type="ordered locus">BH2009</name>
</gene>
<dbReference type="PANTHER" id="PTHR35342:SF5">
    <property type="entry name" value="TRICARBOXYLIC TRANSPORT PROTEIN"/>
    <property type="match status" value="1"/>
</dbReference>
<dbReference type="EMBL" id="BA000004">
    <property type="protein sequence ID" value="BAB05728.1"/>
    <property type="molecule type" value="Genomic_DNA"/>
</dbReference>
<dbReference type="STRING" id="272558.gene:10727907"/>
<dbReference type="HOGENOM" id="CLU_022936_2_0_9"/>
<feature type="transmembrane region" description="Helical" evidence="1">
    <location>
        <begin position="411"/>
        <end position="439"/>
    </location>
</feature>
<dbReference type="Proteomes" id="UP000001258">
    <property type="component" value="Chromosome"/>
</dbReference>
<keyword evidence="1" id="KW-0812">Transmembrane</keyword>
<organism evidence="3 4">
    <name type="scientific">Halalkalibacterium halodurans (strain ATCC BAA-125 / DSM 18197 / FERM 7344 / JCM 9153 / C-125)</name>
    <name type="common">Bacillus halodurans</name>
    <dbReference type="NCBI Taxonomy" id="272558"/>
    <lineage>
        <taxon>Bacteria</taxon>
        <taxon>Bacillati</taxon>
        <taxon>Bacillota</taxon>
        <taxon>Bacilli</taxon>
        <taxon>Bacillales</taxon>
        <taxon>Bacillaceae</taxon>
        <taxon>Halalkalibacterium (ex Joshi et al. 2022)</taxon>
    </lineage>
</organism>
<feature type="transmembrane region" description="Helical" evidence="1">
    <location>
        <begin position="383"/>
        <end position="404"/>
    </location>
</feature>
<proteinExistence type="predicted"/>
<reference evidence="3 4" key="1">
    <citation type="journal article" date="2000" name="Nucleic Acids Res.">
        <title>Complete genome sequence of the alkaliphilic bacterium Bacillus halodurans and genomic sequence comparison with Bacillus subtilis.</title>
        <authorList>
            <person name="Takami H."/>
            <person name="Nakasone K."/>
            <person name="Takaki Y."/>
            <person name="Maeno G."/>
            <person name="Sasaki R."/>
            <person name="Masui N."/>
            <person name="Fuji F."/>
            <person name="Hirama C."/>
            <person name="Nakamura Y."/>
            <person name="Ogasawara N."/>
            <person name="Kuhara S."/>
            <person name="Horikoshi K."/>
        </authorList>
    </citation>
    <scope>NUCLEOTIDE SEQUENCE [LARGE SCALE GENOMIC DNA]</scope>
    <source>
        <strain evidence="4">ATCC BAA-125 / DSM 18197 / FERM 7344 / JCM 9153 / C-125</strain>
    </source>
</reference>
<feature type="transmembrane region" description="Helical" evidence="1">
    <location>
        <begin position="20"/>
        <end position="47"/>
    </location>
</feature>
<dbReference type="PIR" id="A83901">
    <property type="entry name" value="A83901"/>
</dbReference>
<feature type="transmembrane region" description="Helical" evidence="1">
    <location>
        <begin position="110"/>
        <end position="129"/>
    </location>
</feature>
<dbReference type="PANTHER" id="PTHR35342">
    <property type="entry name" value="TRICARBOXYLIC TRANSPORT PROTEIN"/>
    <property type="match status" value="1"/>
</dbReference>
<accession>Q9KBB9</accession>
<evidence type="ECO:0000313" key="4">
    <source>
        <dbReference type="Proteomes" id="UP000001258"/>
    </source>
</evidence>
<dbReference type="AlphaFoldDB" id="Q9KBB9"/>
<dbReference type="eggNOG" id="COG3333">
    <property type="taxonomic scope" value="Bacteria"/>
</dbReference>
<keyword evidence="1" id="KW-0472">Membrane</keyword>
<evidence type="ECO:0000313" key="3">
    <source>
        <dbReference type="EMBL" id="BAB05728.1"/>
    </source>
</evidence>
<feature type="transmembrane region" description="Helical" evidence="1">
    <location>
        <begin position="351"/>
        <end position="371"/>
    </location>
</feature>
<feature type="transmembrane region" description="Helical" evidence="1">
    <location>
        <begin position="197"/>
        <end position="218"/>
    </location>
</feature>
<evidence type="ECO:0000259" key="2">
    <source>
        <dbReference type="Pfam" id="PF01970"/>
    </source>
</evidence>
<protein>
    <submittedName>
        <fullName evidence="3">BH2009 protein</fullName>
    </submittedName>
</protein>
<feature type="transmembrane region" description="Helical" evidence="1">
    <location>
        <begin position="256"/>
        <end position="277"/>
    </location>
</feature>
<evidence type="ECO:0000256" key="1">
    <source>
        <dbReference type="SAM" id="Phobius"/>
    </source>
</evidence>
<keyword evidence="4" id="KW-1185">Reference proteome</keyword>
<sequence length="504" mass="53935">MMEHFFYGLTQVFEWQNLLYMLLGVIAGIVVGGLPGLSVTIALALMLPFTFGMPASTAMLLMLGVYCAGTYGGSIGAILLKTPGTPASAATAADGFALSQQGKAGRALNISLYASVIGGLVSGLVLLFVSPQIASFALKFGPPEYFMLALFGLTIVAGVSGQSLIKGLITACFGMLIATIGLDPMTGSPRFTFEQTFLQSGIPLIPALIGLFAISEIMNQSAKRREKISTAVNFQHERFGWKHMFPFRKTIIKSSFIGVIIGAIPGTGGSIASFLSVNEAQRVSKKPKEFGNGSEESVAAAEAGNNGTTGATLIPMMTLGVPGDVITAVLLSALLIQGLQPGPQLFQSHGDLVYTVMVGFIVVNIIMFIVGKLAIRWFAKVTILPSSVLFPVVLMFCLIGSYAYNYSFHSVWIAIVFGLIGYMLPKFGFPVIPILIGMILGPMAERSLRQALVLSEGSLFIFIERPLALTFLILIILSIFLPMLRKAYDQKHQEVITGTKTEKM</sequence>
<feature type="transmembrane region" description="Helical" evidence="1">
    <location>
        <begin position="319"/>
        <end position="339"/>
    </location>
</feature>
<dbReference type="OrthoDB" id="9781349at2"/>
<feature type="domain" description="DUF112" evidence="2">
    <location>
        <begin position="18"/>
        <end position="435"/>
    </location>
</feature>